<sequence>MTSHPRDAPQFYLTAPSPCPYLPGQRERKVFTHIVGRRAREINEILTQGGFRRSQTIAYRPACEGCRACVSVRVVVDEFQPSDNMRRVLRLNRDLVGAPTPNQPSAGQYALFRRYLDARHGEGGMVDMTVLDYAMMVEDSHVETGIIEYRRADEAGRDGPLMAVSLTDFLPDGLSMVYSFFDPTLPKRSLGSFMILDHIARARALGLPYLYLGYWVEGSRKMEYKARYRPQERLLPTGWARFD</sequence>
<reference evidence="7 8" key="1">
    <citation type="submission" date="2020-04" db="EMBL/GenBank/DDBJ databases">
        <title>Enterovirga sp. isolate from soil.</title>
        <authorList>
            <person name="Chea S."/>
            <person name="Kim D.-U."/>
        </authorList>
    </citation>
    <scope>NUCLEOTIDE SEQUENCE [LARGE SCALE GENOMIC DNA]</scope>
    <source>
        <strain evidence="7 8">DB1703</strain>
    </source>
</reference>
<comment type="similarity">
    <text evidence="4">Belongs to the R-transferase family. Bpt subfamily.</text>
</comment>
<protein>
    <recommendedName>
        <fullName evidence="4">Aspartate/glutamate leucyltransferase</fullName>
        <ecNumber evidence="4">2.3.2.29</ecNumber>
    </recommendedName>
</protein>
<dbReference type="InterPro" id="IPR016181">
    <property type="entry name" value="Acyl_CoA_acyltransferase"/>
</dbReference>
<dbReference type="InterPro" id="IPR007471">
    <property type="entry name" value="N-end_Aminoacyl_Trfase_N"/>
</dbReference>
<dbReference type="NCBIfam" id="NF002346">
    <property type="entry name" value="PRK01305.2-3"/>
    <property type="match status" value="1"/>
</dbReference>
<dbReference type="SUPFAM" id="SSF55729">
    <property type="entry name" value="Acyl-CoA N-acyltransferases (Nat)"/>
    <property type="match status" value="1"/>
</dbReference>
<comment type="catalytic activity">
    <reaction evidence="4">
        <text>N-terminal L-glutamyl-[protein] + L-leucyl-tRNA(Leu) = N-terminal L-leucyl-L-glutamyl-[protein] + tRNA(Leu) + H(+)</text>
        <dbReference type="Rhea" id="RHEA:50412"/>
        <dbReference type="Rhea" id="RHEA-COMP:9613"/>
        <dbReference type="Rhea" id="RHEA-COMP:9622"/>
        <dbReference type="Rhea" id="RHEA-COMP:12664"/>
        <dbReference type="Rhea" id="RHEA-COMP:12668"/>
        <dbReference type="ChEBI" id="CHEBI:15378"/>
        <dbReference type="ChEBI" id="CHEBI:64721"/>
        <dbReference type="ChEBI" id="CHEBI:78442"/>
        <dbReference type="ChEBI" id="CHEBI:78494"/>
        <dbReference type="ChEBI" id="CHEBI:133041"/>
        <dbReference type="EC" id="2.3.2.29"/>
    </reaction>
</comment>
<gene>
    <name evidence="4" type="primary">bpt</name>
    <name evidence="7" type="ORF">HJG44_07210</name>
</gene>
<evidence type="ECO:0000259" key="6">
    <source>
        <dbReference type="Pfam" id="PF04377"/>
    </source>
</evidence>
<dbReference type="Proteomes" id="UP000564885">
    <property type="component" value="Unassembled WGS sequence"/>
</dbReference>
<dbReference type="GO" id="GO:0005737">
    <property type="term" value="C:cytoplasm"/>
    <property type="evidence" value="ECO:0007669"/>
    <property type="project" value="UniProtKB-SubCell"/>
</dbReference>
<dbReference type="HAMAP" id="MF_00689">
    <property type="entry name" value="Bpt"/>
    <property type="match status" value="1"/>
</dbReference>
<keyword evidence="3 4" id="KW-0012">Acyltransferase</keyword>
<comment type="catalytic activity">
    <reaction evidence="4">
        <text>N-terminal L-aspartyl-[protein] + L-leucyl-tRNA(Leu) = N-terminal L-leucyl-L-aspartyl-[protein] + tRNA(Leu) + H(+)</text>
        <dbReference type="Rhea" id="RHEA:50420"/>
        <dbReference type="Rhea" id="RHEA-COMP:9613"/>
        <dbReference type="Rhea" id="RHEA-COMP:9622"/>
        <dbReference type="Rhea" id="RHEA-COMP:12669"/>
        <dbReference type="Rhea" id="RHEA-COMP:12674"/>
        <dbReference type="ChEBI" id="CHEBI:15378"/>
        <dbReference type="ChEBI" id="CHEBI:64720"/>
        <dbReference type="ChEBI" id="CHEBI:78442"/>
        <dbReference type="ChEBI" id="CHEBI:78494"/>
        <dbReference type="ChEBI" id="CHEBI:133042"/>
        <dbReference type="EC" id="2.3.2.29"/>
    </reaction>
</comment>
<evidence type="ECO:0000259" key="5">
    <source>
        <dbReference type="Pfam" id="PF04376"/>
    </source>
</evidence>
<comment type="subcellular location">
    <subcellularLocation>
        <location evidence="4">Cytoplasm</location>
    </subcellularLocation>
</comment>
<evidence type="ECO:0000313" key="7">
    <source>
        <dbReference type="EMBL" id="NNM72184.1"/>
    </source>
</evidence>
<evidence type="ECO:0000313" key="8">
    <source>
        <dbReference type="Proteomes" id="UP000564885"/>
    </source>
</evidence>
<dbReference type="InterPro" id="IPR030700">
    <property type="entry name" value="N-end_Aminoacyl_Trfase"/>
</dbReference>
<feature type="domain" description="N-end aminoacyl transferase N-terminal" evidence="5">
    <location>
        <begin position="17"/>
        <end position="87"/>
    </location>
</feature>
<dbReference type="Pfam" id="PF04377">
    <property type="entry name" value="ATE_C"/>
    <property type="match status" value="1"/>
</dbReference>
<dbReference type="PANTHER" id="PTHR21367:SF1">
    <property type="entry name" value="ARGINYL-TRNA--PROTEIN TRANSFERASE 1"/>
    <property type="match status" value="1"/>
</dbReference>
<dbReference type="Pfam" id="PF04376">
    <property type="entry name" value="ATE_N"/>
    <property type="match status" value="1"/>
</dbReference>
<dbReference type="PANTHER" id="PTHR21367">
    <property type="entry name" value="ARGININE-TRNA-PROTEIN TRANSFERASE 1"/>
    <property type="match status" value="1"/>
</dbReference>
<comment type="function">
    <text evidence="4">Functions in the N-end rule pathway of protein degradation where it conjugates Leu from its aminoacyl-tRNA to the N-termini of proteins containing an N-terminal aspartate or glutamate.</text>
</comment>
<dbReference type="EC" id="2.3.2.29" evidence="4"/>
<dbReference type="AlphaFoldDB" id="A0A849I3G7"/>
<dbReference type="NCBIfam" id="NF002343">
    <property type="entry name" value="PRK01305.1-4"/>
    <property type="match status" value="1"/>
</dbReference>
<keyword evidence="2 4" id="KW-0808">Transferase</keyword>
<dbReference type="InterPro" id="IPR017138">
    <property type="entry name" value="Asp_Glu_LeuTrfase"/>
</dbReference>
<accession>A0A849I3G7</accession>
<keyword evidence="1 4" id="KW-0963">Cytoplasm</keyword>
<feature type="domain" description="N-end rule aminoacyl transferase C-terminal" evidence="6">
    <location>
        <begin position="108"/>
        <end position="234"/>
    </location>
</feature>
<evidence type="ECO:0000256" key="3">
    <source>
        <dbReference type="ARBA" id="ARBA00023315"/>
    </source>
</evidence>
<name>A0A849I3G7_9HYPH</name>
<dbReference type="GO" id="GO:0008914">
    <property type="term" value="F:leucyl-tRNA--protein transferase activity"/>
    <property type="evidence" value="ECO:0007669"/>
    <property type="project" value="UniProtKB-UniRule"/>
</dbReference>
<dbReference type="InterPro" id="IPR007472">
    <property type="entry name" value="N-end_Aminoacyl_Trfase_C"/>
</dbReference>
<evidence type="ECO:0000256" key="1">
    <source>
        <dbReference type="ARBA" id="ARBA00022490"/>
    </source>
</evidence>
<evidence type="ECO:0000256" key="4">
    <source>
        <dbReference type="HAMAP-Rule" id="MF_00689"/>
    </source>
</evidence>
<keyword evidence="8" id="KW-1185">Reference proteome</keyword>
<organism evidence="7 8">
    <name type="scientific">Enterovirga aerilata</name>
    <dbReference type="NCBI Taxonomy" id="2730920"/>
    <lineage>
        <taxon>Bacteria</taxon>
        <taxon>Pseudomonadati</taxon>
        <taxon>Pseudomonadota</taxon>
        <taxon>Alphaproteobacteria</taxon>
        <taxon>Hyphomicrobiales</taxon>
        <taxon>Methylobacteriaceae</taxon>
        <taxon>Enterovirga</taxon>
    </lineage>
</organism>
<comment type="caution">
    <text evidence="7">The sequence shown here is derived from an EMBL/GenBank/DDBJ whole genome shotgun (WGS) entry which is preliminary data.</text>
</comment>
<dbReference type="GO" id="GO:0004057">
    <property type="term" value="F:arginyl-tRNA--protein transferase activity"/>
    <property type="evidence" value="ECO:0007669"/>
    <property type="project" value="InterPro"/>
</dbReference>
<evidence type="ECO:0000256" key="2">
    <source>
        <dbReference type="ARBA" id="ARBA00022679"/>
    </source>
</evidence>
<dbReference type="RefSeq" id="WP_171217679.1">
    <property type="nucleotide sequence ID" value="NZ_JABEPP010000002.1"/>
</dbReference>
<dbReference type="EMBL" id="JABEPP010000002">
    <property type="protein sequence ID" value="NNM72184.1"/>
    <property type="molecule type" value="Genomic_DNA"/>
</dbReference>
<proteinExistence type="inferred from homology"/>
<dbReference type="GO" id="GO:0071596">
    <property type="term" value="P:ubiquitin-dependent protein catabolic process via the N-end rule pathway"/>
    <property type="evidence" value="ECO:0007669"/>
    <property type="project" value="InterPro"/>
</dbReference>
<dbReference type="PIRSF" id="PIRSF037208">
    <property type="entry name" value="ATE_pro_prd"/>
    <property type="match status" value="1"/>
</dbReference>